<dbReference type="GO" id="GO:0031012">
    <property type="term" value="C:extracellular matrix"/>
    <property type="evidence" value="ECO:0007669"/>
    <property type="project" value="TreeGrafter"/>
</dbReference>
<protein>
    <submittedName>
        <fullName evidence="4">Pro-resilin-like 121</fullName>
    </submittedName>
</protein>
<evidence type="ECO:0000256" key="3">
    <source>
        <dbReference type="SAM" id="MobiDB-lite"/>
    </source>
</evidence>
<dbReference type="Proteomes" id="UP000747542">
    <property type="component" value="Unassembled WGS sequence"/>
</dbReference>
<dbReference type="PANTHER" id="PTHR12236">
    <property type="entry name" value="STRUCTURAL CONTITUENT OF CUTICLE"/>
    <property type="match status" value="1"/>
</dbReference>
<dbReference type="PANTHER" id="PTHR12236:SF79">
    <property type="entry name" value="CUTICULAR PROTEIN 50CB-RELATED"/>
    <property type="match status" value="1"/>
</dbReference>
<dbReference type="PROSITE" id="PS00233">
    <property type="entry name" value="CHIT_BIND_RR_1"/>
    <property type="match status" value="1"/>
</dbReference>
<keyword evidence="5" id="KW-1185">Reference proteome</keyword>
<dbReference type="AlphaFoldDB" id="A0A8J5MS76"/>
<organism evidence="4 5">
    <name type="scientific">Homarus americanus</name>
    <name type="common">American lobster</name>
    <dbReference type="NCBI Taxonomy" id="6706"/>
    <lineage>
        <taxon>Eukaryota</taxon>
        <taxon>Metazoa</taxon>
        <taxon>Ecdysozoa</taxon>
        <taxon>Arthropoda</taxon>
        <taxon>Crustacea</taxon>
        <taxon>Multicrustacea</taxon>
        <taxon>Malacostraca</taxon>
        <taxon>Eumalacostraca</taxon>
        <taxon>Eucarida</taxon>
        <taxon>Decapoda</taxon>
        <taxon>Pleocyemata</taxon>
        <taxon>Astacidea</taxon>
        <taxon>Nephropoidea</taxon>
        <taxon>Nephropidae</taxon>
        <taxon>Homarus</taxon>
    </lineage>
</organism>
<comment type="caution">
    <text evidence="4">The sequence shown here is derived from an EMBL/GenBank/DDBJ whole genome shotgun (WGS) entry which is preliminary data.</text>
</comment>
<dbReference type="InterPro" id="IPR000618">
    <property type="entry name" value="Insect_cuticle"/>
</dbReference>
<dbReference type="Pfam" id="PF00379">
    <property type="entry name" value="Chitin_bind_4"/>
    <property type="match status" value="1"/>
</dbReference>
<reference evidence="4" key="1">
    <citation type="journal article" date="2021" name="Sci. Adv.">
        <title>The American lobster genome reveals insights on longevity, neural, and immune adaptations.</title>
        <authorList>
            <person name="Polinski J.M."/>
            <person name="Zimin A.V."/>
            <person name="Clark K.F."/>
            <person name="Kohn A.B."/>
            <person name="Sadowski N."/>
            <person name="Timp W."/>
            <person name="Ptitsyn A."/>
            <person name="Khanna P."/>
            <person name="Romanova D.Y."/>
            <person name="Williams P."/>
            <person name="Greenwood S.J."/>
            <person name="Moroz L.L."/>
            <person name="Walt D.R."/>
            <person name="Bodnar A.G."/>
        </authorList>
    </citation>
    <scope>NUCLEOTIDE SEQUENCE</scope>
    <source>
        <strain evidence="4">GMGI-L3</strain>
    </source>
</reference>
<evidence type="ECO:0000313" key="5">
    <source>
        <dbReference type="Proteomes" id="UP000747542"/>
    </source>
</evidence>
<evidence type="ECO:0000256" key="2">
    <source>
        <dbReference type="PROSITE-ProRule" id="PRU00497"/>
    </source>
</evidence>
<dbReference type="PROSITE" id="PS51155">
    <property type="entry name" value="CHIT_BIND_RR_2"/>
    <property type="match status" value="1"/>
</dbReference>
<proteinExistence type="predicted"/>
<sequence>MNIVSYTVHRLSQVMFKVACVVVSVVMGVVMGTPIPDGPPVYGGLVSYPAPQPVYTDNQLYKPEPKPYAFDYGVQDSYSGANFGHSENSDGNAVKGSYTVALPDGRIQTVTYVADHNNGFQAQVSYEGQAVYPEHNPSPYSQPGPSVYQPGPSPYA</sequence>
<evidence type="ECO:0000313" key="4">
    <source>
        <dbReference type="EMBL" id="KAG7161674.1"/>
    </source>
</evidence>
<dbReference type="GO" id="GO:0042302">
    <property type="term" value="F:structural constituent of cuticle"/>
    <property type="evidence" value="ECO:0007669"/>
    <property type="project" value="UniProtKB-UniRule"/>
</dbReference>
<gene>
    <name evidence="4" type="ORF">Hamer_G021014</name>
</gene>
<feature type="region of interest" description="Disordered" evidence="3">
    <location>
        <begin position="131"/>
        <end position="156"/>
    </location>
</feature>
<evidence type="ECO:0000256" key="1">
    <source>
        <dbReference type="ARBA" id="ARBA00022460"/>
    </source>
</evidence>
<dbReference type="InterPro" id="IPR031311">
    <property type="entry name" value="CHIT_BIND_RR_consensus"/>
</dbReference>
<dbReference type="EMBL" id="JAHLQT010028818">
    <property type="protein sequence ID" value="KAG7161674.1"/>
    <property type="molecule type" value="Genomic_DNA"/>
</dbReference>
<dbReference type="PRINTS" id="PR00947">
    <property type="entry name" value="CUTICLE"/>
</dbReference>
<keyword evidence="1 2" id="KW-0193">Cuticle</keyword>
<dbReference type="InterPro" id="IPR051217">
    <property type="entry name" value="Insect_Cuticle_Struc_Prot"/>
</dbReference>
<name>A0A8J5MS76_HOMAM</name>
<accession>A0A8J5MS76</accession>
<dbReference type="GO" id="GO:0005615">
    <property type="term" value="C:extracellular space"/>
    <property type="evidence" value="ECO:0007669"/>
    <property type="project" value="TreeGrafter"/>
</dbReference>